<proteinExistence type="predicted"/>
<sequence>MGDWNEAKRLAKAKNDELRKLNTHLEQLRGMMASHYQDLQLQKKVIAAEVFKAFNQLLNLVKVFLPISANLLDGVMLSLL</sequence>
<evidence type="ECO:0000259" key="1">
    <source>
        <dbReference type="Pfam" id="PF17293"/>
    </source>
</evidence>
<evidence type="ECO:0000313" key="3">
    <source>
        <dbReference type="Proteomes" id="UP000548326"/>
    </source>
</evidence>
<reference evidence="2 3" key="1">
    <citation type="submission" date="2020-08" db="EMBL/GenBank/DDBJ databases">
        <title>Genomic Encyclopedia of Type Strains, Phase IV (KMG-V): Genome sequencing to study the core and pangenomes of soil and plant-associated prokaryotes.</title>
        <authorList>
            <person name="Whitman W."/>
        </authorList>
    </citation>
    <scope>NUCLEOTIDE SEQUENCE [LARGE SCALE GENOMIC DNA]</scope>
    <source>
        <strain evidence="2 3">MP601</strain>
    </source>
</reference>
<gene>
    <name evidence="2" type="ORF">HDF22_000447</name>
</gene>
<dbReference type="Pfam" id="PF17293">
    <property type="entry name" value="Arm-DNA-bind_5"/>
    <property type="match status" value="1"/>
</dbReference>
<dbReference type="AlphaFoldDB" id="A0A841J9T1"/>
<organism evidence="2 3">
    <name type="scientific">Mucilaginibacter lappiensis</name>
    <dbReference type="NCBI Taxonomy" id="354630"/>
    <lineage>
        <taxon>Bacteria</taxon>
        <taxon>Pseudomonadati</taxon>
        <taxon>Bacteroidota</taxon>
        <taxon>Sphingobacteriia</taxon>
        <taxon>Sphingobacteriales</taxon>
        <taxon>Sphingobacteriaceae</taxon>
        <taxon>Mucilaginibacter</taxon>
    </lineage>
</organism>
<feature type="domain" description="Arm DNA-binding" evidence="1">
    <location>
        <begin position="3"/>
        <end position="52"/>
    </location>
</feature>
<dbReference type="EMBL" id="JACHCA010000001">
    <property type="protein sequence ID" value="MBB6126346.1"/>
    <property type="molecule type" value="Genomic_DNA"/>
</dbReference>
<accession>A0A841J9T1</accession>
<dbReference type="Proteomes" id="UP000548326">
    <property type="component" value="Unassembled WGS sequence"/>
</dbReference>
<dbReference type="InterPro" id="IPR035386">
    <property type="entry name" value="Arm-DNA-bind_5"/>
</dbReference>
<name>A0A841J9T1_9SPHI</name>
<comment type="caution">
    <text evidence="2">The sequence shown here is derived from an EMBL/GenBank/DDBJ whole genome shotgun (WGS) entry which is preliminary data.</text>
</comment>
<protein>
    <recommendedName>
        <fullName evidence="1">Arm DNA-binding domain-containing protein</fullName>
    </recommendedName>
</protein>
<evidence type="ECO:0000313" key="2">
    <source>
        <dbReference type="EMBL" id="MBB6126346.1"/>
    </source>
</evidence>